<evidence type="ECO:0000256" key="1">
    <source>
        <dbReference type="SAM" id="MobiDB-lite"/>
    </source>
</evidence>
<gene>
    <name evidence="2" type="primary">A06p003140.1_BraROA</name>
    <name evidence="2" type="ORF">IGI04_021627</name>
</gene>
<organism evidence="2 3">
    <name type="scientific">Brassica rapa subsp. trilocularis</name>
    <dbReference type="NCBI Taxonomy" id="1813537"/>
    <lineage>
        <taxon>Eukaryota</taxon>
        <taxon>Viridiplantae</taxon>
        <taxon>Streptophyta</taxon>
        <taxon>Embryophyta</taxon>
        <taxon>Tracheophyta</taxon>
        <taxon>Spermatophyta</taxon>
        <taxon>Magnoliopsida</taxon>
        <taxon>eudicotyledons</taxon>
        <taxon>Gunneridae</taxon>
        <taxon>Pentapetalae</taxon>
        <taxon>rosids</taxon>
        <taxon>malvids</taxon>
        <taxon>Brassicales</taxon>
        <taxon>Brassicaceae</taxon>
        <taxon>Brassiceae</taxon>
        <taxon>Brassica</taxon>
    </lineage>
</organism>
<evidence type="ECO:0008006" key="4">
    <source>
        <dbReference type="Google" id="ProtNLM"/>
    </source>
</evidence>
<comment type="caution">
    <text evidence="2">The sequence shown here is derived from an EMBL/GenBank/DDBJ whole genome shotgun (WGS) entry which is preliminary data.</text>
</comment>
<feature type="compositionally biased region" description="Low complexity" evidence="1">
    <location>
        <begin position="45"/>
        <end position="57"/>
    </location>
</feature>
<feature type="compositionally biased region" description="Polar residues" evidence="1">
    <location>
        <begin position="128"/>
        <end position="137"/>
    </location>
</feature>
<accession>A0ABQ7M211</accession>
<keyword evidence="3" id="KW-1185">Reference proteome</keyword>
<proteinExistence type="predicted"/>
<evidence type="ECO:0000313" key="3">
    <source>
        <dbReference type="Proteomes" id="UP000823674"/>
    </source>
</evidence>
<evidence type="ECO:0000313" key="2">
    <source>
        <dbReference type="EMBL" id="KAG5391664.1"/>
    </source>
</evidence>
<protein>
    <recommendedName>
        <fullName evidence="4">Aminotransferase-like plant mobile domain-containing protein</fullName>
    </recommendedName>
</protein>
<feature type="region of interest" description="Disordered" evidence="1">
    <location>
        <begin position="1"/>
        <end position="151"/>
    </location>
</feature>
<dbReference type="EMBL" id="JADBGQ010000006">
    <property type="protein sequence ID" value="KAG5391664.1"/>
    <property type="molecule type" value="Genomic_DNA"/>
</dbReference>
<sequence length="297" mass="32532">MLIAITKYPPGPVESLSSDEAIDQDECAPSCEDSPASGALSAQASPSVDVSSDLSDPAESETLASVTVISVTTPGQSNLDASTVKTTSASDLPAESTVPAKETDKEECGGSRSNLTRRDGTPVGLITSDKSSNGVQTDSSDLDSSEAEAERSENEVILHAHLTTVDPPVATSSADKFFWTVDETRDHILLTCGYSSEIWRYILPRLESPDVCFMNWTELLSWIKAPARGNFCTLKKIVTQSTLYHIWRQRNNILHNQVLIPPDTVFRIIDRDVRNILLGRRGRRAYNTLLSSWLKFE</sequence>
<reference evidence="2 3" key="1">
    <citation type="submission" date="2021-03" db="EMBL/GenBank/DDBJ databases">
        <authorList>
            <person name="King G.J."/>
            <person name="Bancroft I."/>
            <person name="Baten A."/>
            <person name="Bloomfield J."/>
            <person name="Borpatragohain P."/>
            <person name="He Z."/>
            <person name="Irish N."/>
            <person name="Irwin J."/>
            <person name="Liu K."/>
            <person name="Mauleon R.P."/>
            <person name="Moore J."/>
            <person name="Morris R."/>
            <person name="Ostergaard L."/>
            <person name="Wang B."/>
            <person name="Wells R."/>
        </authorList>
    </citation>
    <scope>NUCLEOTIDE SEQUENCE [LARGE SCALE GENOMIC DNA]</scope>
    <source>
        <strain evidence="2">R-o-18</strain>
        <tissue evidence="2">Leaf</tissue>
    </source>
</reference>
<dbReference type="Proteomes" id="UP000823674">
    <property type="component" value="Chromosome A06"/>
</dbReference>
<feature type="compositionally biased region" description="Polar residues" evidence="1">
    <location>
        <begin position="62"/>
        <end position="90"/>
    </location>
</feature>
<name>A0ABQ7M211_BRACM</name>